<feature type="domain" description="Cytochrome b561 bacterial/Ni-hydrogenase" evidence="7">
    <location>
        <begin position="3"/>
        <end position="185"/>
    </location>
</feature>
<dbReference type="InterPro" id="IPR011577">
    <property type="entry name" value="Cyt_b561_bac/Ni-Hgenase"/>
</dbReference>
<accession>A0ABW5CBG1</accession>
<feature type="transmembrane region" description="Helical" evidence="6">
    <location>
        <begin position="157"/>
        <end position="181"/>
    </location>
</feature>
<comment type="caution">
    <text evidence="8">The sequence shown here is derived from an EMBL/GenBank/DDBJ whole genome shotgun (WGS) entry which is preliminary data.</text>
</comment>
<keyword evidence="5 6" id="KW-0472">Membrane</keyword>
<feature type="transmembrane region" description="Helical" evidence="6">
    <location>
        <begin position="46"/>
        <end position="63"/>
    </location>
</feature>
<evidence type="ECO:0000256" key="1">
    <source>
        <dbReference type="ARBA" id="ARBA00004651"/>
    </source>
</evidence>
<proteinExistence type="predicted"/>
<dbReference type="EMBL" id="JBHUIY010000024">
    <property type="protein sequence ID" value="MFD2234605.1"/>
    <property type="molecule type" value="Genomic_DNA"/>
</dbReference>
<dbReference type="RefSeq" id="WP_377316985.1">
    <property type="nucleotide sequence ID" value="NZ_JBHUIY010000024.1"/>
</dbReference>
<evidence type="ECO:0000256" key="4">
    <source>
        <dbReference type="ARBA" id="ARBA00022989"/>
    </source>
</evidence>
<evidence type="ECO:0000256" key="3">
    <source>
        <dbReference type="ARBA" id="ARBA00022692"/>
    </source>
</evidence>
<dbReference type="Gene3D" id="1.20.950.20">
    <property type="entry name" value="Transmembrane di-heme cytochromes, Chain C"/>
    <property type="match status" value="1"/>
</dbReference>
<comment type="subcellular location">
    <subcellularLocation>
        <location evidence="1">Cell membrane</location>
        <topology evidence="1">Multi-pass membrane protein</topology>
    </subcellularLocation>
</comment>
<name>A0ABW5CBG1_9PROT</name>
<dbReference type="InterPro" id="IPR016174">
    <property type="entry name" value="Di-haem_cyt_TM"/>
</dbReference>
<dbReference type="SUPFAM" id="SSF81342">
    <property type="entry name" value="Transmembrane di-heme cytochromes"/>
    <property type="match status" value="1"/>
</dbReference>
<keyword evidence="3 6" id="KW-0812">Transmembrane</keyword>
<keyword evidence="9" id="KW-1185">Reference proteome</keyword>
<evidence type="ECO:0000256" key="6">
    <source>
        <dbReference type="SAM" id="Phobius"/>
    </source>
</evidence>
<evidence type="ECO:0000259" key="7">
    <source>
        <dbReference type="Pfam" id="PF01292"/>
    </source>
</evidence>
<evidence type="ECO:0000256" key="2">
    <source>
        <dbReference type="ARBA" id="ARBA00022475"/>
    </source>
</evidence>
<protein>
    <submittedName>
        <fullName evidence="8">Cytochrome b/b6 domain-containing protein</fullName>
    </submittedName>
</protein>
<evidence type="ECO:0000313" key="8">
    <source>
        <dbReference type="EMBL" id="MFD2234605.1"/>
    </source>
</evidence>
<organism evidence="8 9">
    <name type="scientific">Phaeospirillum tilakii</name>
    <dbReference type="NCBI Taxonomy" id="741673"/>
    <lineage>
        <taxon>Bacteria</taxon>
        <taxon>Pseudomonadati</taxon>
        <taxon>Pseudomonadota</taxon>
        <taxon>Alphaproteobacteria</taxon>
        <taxon>Rhodospirillales</taxon>
        <taxon>Rhodospirillaceae</taxon>
        <taxon>Phaeospirillum</taxon>
    </lineage>
</organism>
<feature type="transmembrane region" description="Helical" evidence="6">
    <location>
        <begin position="110"/>
        <end position="137"/>
    </location>
</feature>
<reference evidence="9" key="1">
    <citation type="journal article" date="2019" name="Int. J. Syst. Evol. Microbiol.">
        <title>The Global Catalogue of Microorganisms (GCM) 10K type strain sequencing project: providing services to taxonomists for standard genome sequencing and annotation.</title>
        <authorList>
            <consortium name="The Broad Institute Genomics Platform"/>
            <consortium name="The Broad Institute Genome Sequencing Center for Infectious Disease"/>
            <person name="Wu L."/>
            <person name="Ma J."/>
        </authorList>
    </citation>
    <scope>NUCLEOTIDE SEQUENCE [LARGE SCALE GENOMIC DNA]</scope>
    <source>
        <strain evidence="9">KCTC 15012</strain>
    </source>
</reference>
<gene>
    <name evidence="8" type="ORF">ACFSNB_12380</name>
</gene>
<sequence length="189" mass="20338">MTHDKKTRLLHRLLAAGVILQLLLSLVMVHPSPSHAGNFFFTIHEFLGLAVAAVLVAHWAYMLPKYRATPYYLFPWTKAEDRAALIADAKATLESLRARKLPESDVPTPLVGAVQGIGLIAASAMAVTGVLMFLFAGPDGLGLIGGLAKGIHELVAPVLWTYLIIHVAAGVLHQAFGAPLLSQMFINKD</sequence>
<dbReference type="Proteomes" id="UP001597296">
    <property type="component" value="Unassembled WGS sequence"/>
</dbReference>
<evidence type="ECO:0000256" key="5">
    <source>
        <dbReference type="ARBA" id="ARBA00023136"/>
    </source>
</evidence>
<dbReference type="Pfam" id="PF01292">
    <property type="entry name" value="Ni_hydr_CYTB"/>
    <property type="match status" value="1"/>
</dbReference>
<keyword evidence="4 6" id="KW-1133">Transmembrane helix</keyword>
<evidence type="ECO:0000313" key="9">
    <source>
        <dbReference type="Proteomes" id="UP001597296"/>
    </source>
</evidence>
<keyword evidence="2" id="KW-1003">Cell membrane</keyword>